<dbReference type="OrthoDB" id="305283at2759"/>
<dbReference type="GO" id="GO:0008270">
    <property type="term" value="F:zinc ion binding"/>
    <property type="evidence" value="ECO:0007669"/>
    <property type="project" value="UniProtKB-KW"/>
</dbReference>
<feature type="compositionally biased region" description="Basic and acidic residues" evidence="3">
    <location>
        <begin position="290"/>
        <end position="304"/>
    </location>
</feature>
<reference evidence="5" key="1">
    <citation type="submission" date="2021-01" db="EMBL/GenBank/DDBJ databases">
        <authorList>
            <consortium name="Genoscope - CEA"/>
            <person name="William W."/>
        </authorList>
    </citation>
    <scope>NUCLEOTIDE SEQUENCE</scope>
</reference>
<keyword evidence="6" id="KW-1185">Reference proteome</keyword>
<feature type="compositionally biased region" description="Low complexity" evidence="3">
    <location>
        <begin position="48"/>
        <end position="67"/>
    </location>
</feature>
<keyword evidence="1" id="KW-0862">Zinc</keyword>
<proteinExistence type="predicted"/>
<accession>A0A8S1W362</accession>
<comment type="caution">
    <text evidence="5">The sequence shown here is derived from an EMBL/GenBank/DDBJ whole genome shotgun (WGS) entry which is preliminary data.</text>
</comment>
<name>A0A8S1W362_PAROT</name>
<evidence type="ECO:0000313" key="6">
    <source>
        <dbReference type="Proteomes" id="UP000683925"/>
    </source>
</evidence>
<gene>
    <name evidence="5" type="ORF">POCTA_138.1.T0790161</name>
</gene>
<evidence type="ECO:0000256" key="3">
    <source>
        <dbReference type="SAM" id="MobiDB-lite"/>
    </source>
</evidence>
<keyword evidence="2" id="KW-0175">Coiled coil</keyword>
<keyword evidence="1" id="KW-0863">Zinc-finger</keyword>
<dbReference type="PROSITE" id="PS50157">
    <property type="entry name" value="ZINC_FINGER_C2H2_2"/>
    <property type="match status" value="1"/>
</dbReference>
<dbReference type="InterPro" id="IPR013087">
    <property type="entry name" value="Znf_C2H2_type"/>
</dbReference>
<evidence type="ECO:0000313" key="5">
    <source>
        <dbReference type="EMBL" id="CAD8182675.1"/>
    </source>
</evidence>
<keyword evidence="1" id="KW-0479">Metal-binding</keyword>
<dbReference type="OMA" id="FIERDDM"/>
<dbReference type="PROSITE" id="PS00028">
    <property type="entry name" value="ZINC_FINGER_C2H2_1"/>
    <property type="match status" value="1"/>
</dbReference>
<feature type="coiled-coil region" evidence="2">
    <location>
        <begin position="125"/>
        <end position="152"/>
    </location>
</feature>
<protein>
    <recommendedName>
        <fullName evidence="4">C2H2-type domain-containing protein</fullName>
    </recommendedName>
</protein>
<feature type="region of interest" description="Disordered" evidence="3">
    <location>
        <begin position="48"/>
        <end position="72"/>
    </location>
</feature>
<feature type="region of interest" description="Disordered" evidence="3">
    <location>
        <begin position="87"/>
        <end position="108"/>
    </location>
</feature>
<feature type="region of interest" description="Disordered" evidence="3">
    <location>
        <begin position="288"/>
        <end position="329"/>
    </location>
</feature>
<feature type="domain" description="C2H2-type" evidence="4">
    <location>
        <begin position="268"/>
        <end position="296"/>
    </location>
</feature>
<sequence>MSRKQHFIERDDMEEYSDISYRGYQFTPKKGFEMALICGSYKNLHSSSRQQRSNFSRQSQQFYNNSSKQTKANNQVQAFDEVLQQKDYSSKKQKPMPHFGSFSQAQPQESFCKEDEDEKLFYNQLGNIQQQMIHLDQIIEKMEQKMQDIKIQQLNFLNNKNNVLEVEQEGSDRQQYRQSNNNGSQWKVFSLKKEIQNDQIVELGKADDFEKYQIVYIQQNINGLVGRLSDLLQNQSQQRLSFRNSENDEGVESCFSFNRNSNRFVKIYKCKFCSQKFQKACSLGGHISRSHKEESQQSKKEAQPIKKTSIQKQKKASLQKSIGMQLMRL</sequence>
<evidence type="ECO:0000259" key="4">
    <source>
        <dbReference type="PROSITE" id="PS50157"/>
    </source>
</evidence>
<dbReference type="AlphaFoldDB" id="A0A8S1W362"/>
<dbReference type="Proteomes" id="UP000683925">
    <property type="component" value="Unassembled WGS sequence"/>
</dbReference>
<dbReference type="EMBL" id="CAJJDP010000078">
    <property type="protein sequence ID" value="CAD8182675.1"/>
    <property type="molecule type" value="Genomic_DNA"/>
</dbReference>
<evidence type="ECO:0000256" key="2">
    <source>
        <dbReference type="SAM" id="Coils"/>
    </source>
</evidence>
<organism evidence="5 6">
    <name type="scientific">Paramecium octaurelia</name>
    <dbReference type="NCBI Taxonomy" id="43137"/>
    <lineage>
        <taxon>Eukaryota</taxon>
        <taxon>Sar</taxon>
        <taxon>Alveolata</taxon>
        <taxon>Ciliophora</taxon>
        <taxon>Intramacronucleata</taxon>
        <taxon>Oligohymenophorea</taxon>
        <taxon>Peniculida</taxon>
        <taxon>Parameciidae</taxon>
        <taxon>Paramecium</taxon>
    </lineage>
</organism>
<evidence type="ECO:0000256" key="1">
    <source>
        <dbReference type="PROSITE-ProRule" id="PRU00042"/>
    </source>
</evidence>